<feature type="compositionally biased region" description="Low complexity" evidence="1">
    <location>
        <begin position="124"/>
        <end position="138"/>
    </location>
</feature>
<comment type="caution">
    <text evidence="2">The sequence shown here is derived from an EMBL/GenBank/DDBJ whole genome shotgun (WGS) entry which is preliminary data.</text>
</comment>
<feature type="compositionally biased region" description="Low complexity" evidence="1">
    <location>
        <begin position="619"/>
        <end position="630"/>
    </location>
</feature>
<evidence type="ECO:0000313" key="3">
    <source>
        <dbReference type="Proteomes" id="UP000703661"/>
    </source>
</evidence>
<name>A0A9P6N3L3_9FUNG</name>
<feature type="compositionally biased region" description="Polar residues" evidence="1">
    <location>
        <begin position="377"/>
        <end position="406"/>
    </location>
</feature>
<feature type="region of interest" description="Disordered" evidence="1">
    <location>
        <begin position="201"/>
        <end position="343"/>
    </location>
</feature>
<feature type="region of interest" description="Disordered" evidence="1">
    <location>
        <begin position="1"/>
        <end position="143"/>
    </location>
</feature>
<dbReference type="AlphaFoldDB" id="A0A9P6N3L3"/>
<dbReference type="Proteomes" id="UP000703661">
    <property type="component" value="Unassembled WGS sequence"/>
</dbReference>
<feature type="compositionally biased region" description="Low complexity" evidence="1">
    <location>
        <begin position="475"/>
        <end position="486"/>
    </location>
</feature>
<feature type="region of interest" description="Disordered" evidence="1">
    <location>
        <begin position="609"/>
        <end position="817"/>
    </location>
</feature>
<keyword evidence="3" id="KW-1185">Reference proteome</keyword>
<evidence type="ECO:0000313" key="2">
    <source>
        <dbReference type="EMBL" id="KAG0023401.1"/>
    </source>
</evidence>
<feature type="compositionally biased region" description="Polar residues" evidence="1">
    <location>
        <begin position="1"/>
        <end position="37"/>
    </location>
</feature>
<feature type="compositionally biased region" description="Polar residues" evidence="1">
    <location>
        <begin position="656"/>
        <end position="667"/>
    </location>
</feature>
<feature type="compositionally biased region" description="Polar residues" evidence="1">
    <location>
        <begin position="254"/>
        <end position="264"/>
    </location>
</feature>
<reference evidence="2" key="1">
    <citation type="journal article" date="2020" name="Fungal Divers.">
        <title>Resolving the Mortierellaceae phylogeny through synthesis of multi-gene phylogenetics and phylogenomics.</title>
        <authorList>
            <person name="Vandepol N."/>
            <person name="Liber J."/>
            <person name="Desiro A."/>
            <person name="Na H."/>
            <person name="Kennedy M."/>
            <person name="Barry K."/>
            <person name="Grigoriev I.V."/>
            <person name="Miller A.N."/>
            <person name="O'Donnell K."/>
            <person name="Stajich J.E."/>
            <person name="Bonito G."/>
        </authorList>
    </citation>
    <scope>NUCLEOTIDE SEQUENCE</scope>
    <source>
        <strain evidence="2">NRRL 2769</strain>
    </source>
</reference>
<feature type="compositionally biased region" description="Low complexity" evidence="1">
    <location>
        <begin position="281"/>
        <end position="311"/>
    </location>
</feature>
<feature type="compositionally biased region" description="Basic and acidic residues" evidence="1">
    <location>
        <begin position="436"/>
        <end position="458"/>
    </location>
</feature>
<accession>A0A9P6N3L3</accession>
<feature type="compositionally biased region" description="Polar residues" evidence="1">
    <location>
        <begin position="506"/>
        <end position="541"/>
    </location>
</feature>
<protein>
    <submittedName>
        <fullName evidence="2">Uncharacterized protein</fullName>
    </submittedName>
</protein>
<feature type="compositionally biased region" description="Low complexity" evidence="1">
    <location>
        <begin position="101"/>
        <end position="115"/>
    </location>
</feature>
<feature type="compositionally biased region" description="Low complexity" evidence="1">
    <location>
        <begin position="548"/>
        <end position="560"/>
    </location>
</feature>
<gene>
    <name evidence="2" type="ORF">BGZ80_009525</name>
</gene>
<dbReference type="EMBL" id="JAAAID010000058">
    <property type="protein sequence ID" value="KAG0023401.1"/>
    <property type="molecule type" value="Genomic_DNA"/>
</dbReference>
<feature type="compositionally biased region" description="Basic and acidic residues" evidence="1">
    <location>
        <begin position="668"/>
        <end position="678"/>
    </location>
</feature>
<feature type="compositionally biased region" description="Polar residues" evidence="1">
    <location>
        <begin position="201"/>
        <end position="225"/>
    </location>
</feature>
<feature type="compositionally biased region" description="Low complexity" evidence="1">
    <location>
        <begin position="47"/>
        <end position="66"/>
    </location>
</feature>
<evidence type="ECO:0000256" key="1">
    <source>
        <dbReference type="SAM" id="MobiDB-lite"/>
    </source>
</evidence>
<sequence>MDRGYTTTYDGDNQRYSSSNHRQQGYNNYRNSNYQTRYNREDGSAENTNNYRGNSSRGNNYNNSTTKNDFYPYQHQDNQPRYGSGSQGQRRDSYGDNRAYANKPSNINSSNPAASLEAHQQGRSSDSYASGVRSSASSFHETYDKLERTESLADRYAGIEIKVAVVKTYREMATQTTEDVLPDIFSPHESTWNGVRITTVDRSQQQNAKRGSSFTTPEPSVTSSLLKAISTPPTPSRFERSASEQQGYKHQEDNQTLAPSSQSWGDPPKTPAAQAGQGMISPSSSSTDFLSPPWENSNSKPASQPKSSAPAVDPWAAPFTSSSTNVSSSPGGGGSGVATVGWGDQDAKKKGIAEMVDWSKGVFEFPDAKPTKMVVSSGWSARNTTNDTIPETNPQQSHDIAQSQHAVDNENSDRDLSASRDPWSSGGDRGGSSYGSERRPAPSQDPGDRRHSQYRDDTQVQELNSSFNSHGDYINRSASNSNSGSNDMYRQSEDRKPMSSEDRFCNSMNRRTNANDSYSSYNTGSNDSGAGDYQNRNQPQTQHHRDGSTATASSLSSPPGRRGLGNTGAQNPAIAGWSAASRLAAPGKTYNGGSGLATASDFMSFMQAAGSFPTSGRKSNTTGGSRNGSSVEGGSVRDESINGSRPGSPTGRGREQSITNLDQSRGQSQDRLRSDPQQDHQILQPLTETHQKEPAIAIQGDQTTDAAAMVPLWSTTGSDFELDWSKQVERQEEEEDQMANNGSISNNIEDRQQPTEEPLIPGLADTPERPATPLNVEPESVPLPISRTSSHEDSNSQPATVTADEDNLFSLQDQSQD</sequence>
<proteinExistence type="predicted"/>
<feature type="compositionally biased region" description="Polar residues" evidence="1">
    <location>
        <begin position="679"/>
        <end position="688"/>
    </location>
</feature>
<feature type="compositionally biased region" description="Polar residues" evidence="1">
    <location>
        <begin position="460"/>
        <end position="469"/>
    </location>
</feature>
<feature type="compositionally biased region" description="Low complexity" evidence="1">
    <location>
        <begin position="320"/>
        <end position="329"/>
    </location>
</feature>
<feature type="compositionally biased region" description="Basic and acidic residues" evidence="1">
    <location>
        <begin position="490"/>
        <end position="504"/>
    </location>
</feature>
<feature type="compositionally biased region" description="Basic and acidic residues" evidence="1">
    <location>
        <begin position="407"/>
        <end position="418"/>
    </location>
</feature>
<feature type="region of interest" description="Disordered" evidence="1">
    <location>
        <begin position="360"/>
        <end position="572"/>
    </location>
</feature>
<organism evidence="2 3">
    <name type="scientific">Entomortierella chlamydospora</name>
    <dbReference type="NCBI Taxonomy" id="101097"/>
    <lineage>
        <taxon>Eukaryota</taxon>
        <taxon>Fungi</taxon>
        <taxon>Fungi incertae sedis</taxon>
        <taxon>Mucoromycota</taxon>
        <taxon>Mortierellomycotina</taxon>
        <taxon>Mortierellomycetes</taxon>
        <taxon>Mortierellales</taxon>
        <taxon>Mortierellaceae</taxon>
        <taxon>Entomortierella</taxon>
    </lineage>
</organism>
<feature type="compositionally biased region" description="Basic and acidic residues" evidence="1">
    <location>
        <begin position="237"/>
        <end position="253"/>
    </location>
</feature>
<feature type="compositionally biased region" description="Polar residues" evidence="1">
    <location>
        <begin position="738"/>
        <end position="747"/>
    </location>
</feature>